<dbReference type="SUPFAM" id="SSF53850">
    <property type="entry name" value="Periplasmic binding protein-like II"/>
    <property type="match status" value="1"/>
</dbReference>
<proteinExistence type="predicted"/>
<dbReference type="Proteomes" id="UP000389128">
    <property type="component" value="Unassembled WGS sequence"/>
</dbReference>
<dbReference type="PANTHER" id="PTHR35841">
    <property type="entry name" value="PHOSPHONATES-BINDING PERIPLASMIC PROTEIN"/>
    <property type="match status" value="1"/>
</dbReference>
<dbReference type="AlphaFoldDB" id="A0A6C2D117"/>
<name>A0A6C2D117_9RHOO</name>
<dbReference type="Gene3D" id="3.40.190.10">
    <property type="entry name" value="Periplasmic binding protein-like II"/>
    <property type="match status" value="2"/>
</dbReference>
<sequence length="282" mass="31020">MDTLRNALTHQTRWLSILFLLFFSGSPLAEQPEITVGIVPQQSATELARVWIPLLQEAASRSGVRLAFRTAPDIPVFEERLKRGEYDLAYMNPYHYAVFSRAPGYKVFAKEKDRRLVGIIVVAKNAAISDIKQLSGKAVAFPAPAAFAASILPRAEFSRQGIPIEARYVNSHDSVYRGVAQGVFAAGGGIKRTLEAIDPDVSSKLRVLTTTPSYTPHAFAAHPRITPDILSRVFSALNSLDNDDAGRKLLAPLSFKGIEAASDHEWDEIRRLKIAQGIGRQP</sequence>
<comment type="caution">
    <text evidence="1">The sequence shown here is derived from an EMBL/GenBank/DDBJ whole genome shotgun (WGS) entry which is preliminary data.</text>
</comment>
<dbReference type="Pfam" id="PF12974">
    <property type="entry name" value="Phosphonate-bd"/>
    <property type="match status" value="1"/>
</dbReference>
<protein>
    <submittedName>
        <fullName evidence="1">Phosphate/phosphite/phosphonate ABC transporter substrate-binding protein</fullName>
    </submittedName>
</protein>
<dbReference type="RefSeq" id="WP_148578290.1">
    <property type="nucleotide sequence ID" value="NZ_SDKK01000005.1"/>
</dbReference>
<evidence type="ECO:0000313" key="1">
    <source>
        <dbReference type="EMBL" id="TYC60200.1"/>
    </source>
</evidence>
<evidence type="ECO:0000313" key="2">
    <source>
        <dbReference type="Proteomes" id="UP000389128"/>
    </source>
</evidence>
<keyword evidence="2" id="KW-1185">Reference proteome</keyword>
<dbReference type="EMBL" id="SDKK01000005">
    <property type="protein sequence ID" value="TYC60200.1"/>
    <property type="molecule type" value="Genomic_DNA"/>
</dbReference>
<reference evidence="1 2" key="1">
    <citation type="submission" date="2019-01" db="EMBL/GenBank/DDBJ databases">
        <title>Zoogloea oleivorans genome sequencing and assembly.</title>
        <authorList>
            <person name="Tancsics A."/>
            <person name="Farkas M."/>
            <person name="Kriszt B."/>
            <person name="Maroti G."/>
            <person name="Horvath B."/>
        </authorList>
    </citation>
    <scope>NUCLEOTIDE SEQUENCE [LARGE SCALE GENOMIC DNA]</scope>
    <source>
        <strain evidence="1 2">Buc</strain>
    </source>
</reference>
<accession>A0A6C2D117</accession>
<organism evidence="1 2">
    <name type="scientific">Zoogloea oleivorans</name>
    <dbReference type="NCBI Taxonomy" id="1552750"/>
    <lineage>
        <taxon>Bacteria</taxon>
        <taxon>Pseudomonadati</taxon>
        <taxon>Pseudomonadota</taxon>
        <taxon>Betaproteobacteria</taxon>
        <taxon>Rhodocyclales</taxon>
        <taxon>Zoogloeaceae</taxon>
        <taxon>Zoogloea</taxon>
    </lineage>
</organism>
<dbReference type="OrthoDB" id="5343002at2"/>
<gene>
    <name evidence="1" type="ORF">ETQ85_06775</name>
</gene>
<dbReference type="PANTHER" id="PTHR35841:SF1">
    <property type="entry name" value="PHOSPHONATES-BINDING PERIPLASMIC PROTEIN"/>
    <property type="match status" value="1"/>
</dbReference>